<feature type="compositionally biased region" description="Polar residues" evidence="3">
    <location>
        <begin position="885"/>
        <end position="905"/>
    </location>
</feature>
<dbReference type="EMBL" id="OU963868">
    <property type="protein sequence ID" value="CAH0393664.1"/>
    <property type="molecule type" value="Genomic_DNA"/>
</dbReference>
<gene>
    <name evidence="5" type="ORF">BEMITA_LOCUS12037</name>
</gene>
<reference evidence="5" key="1">
    <citation type="submission" date="2021-12" db="EMBL/GenBank/DDBJ databases">
        <authorList>
            <person name="King R."/>
        </authorList>
    </citation>
    <scope>NUCLEOTIDE SEQUENCE</scope>
</reference>
<dbReference type="InterPro" id="IPR002018">
    <property type="entry name" value="CarbesteraseB"/>
</dbReference>
<evidence type="ECO:0000259" key="4">
    <source>
        <dbReference type="Pfam" id="PF00135"/>
    </source>
</evidence>
<protein>
    <recommendedName>
        <fullName evidence="4">Carboxylesterase type B domain-containing protein</fullName>
    </recommendedName>
</protein>
<evidence type="ECO:0000256" key="1">
    <source>
        <dbReference type="ARBA" id="ARBA00005964"/>
    </source>
</evidence>
<feature type="region of interest" description="Disordered" evidence="3">
    <location>
        <begin position="628"/>
        <end position="665"/>
    </location>
</feature>
<evidence type="ECO:0000256" key="3">
    <source>
        <dbReference type="SAM" id="MobiDB-lite"/>
    </source>
</evidence>
<feature type="region of interest" description="Disordered" evidence="3">
    <location>
        <begin position="586"/>
        <end position="615"/>
    </location>
</feature>
<dbReference type="Pfam" id="PF00135">
    <property type="entry name" value="COesterase"/>
    <property type="match status" value="1"/>
</dbReference>
<keyword evidence="2" id="KW-0325">Glycoprotein</keyword>
<dbReference type="AlphaFoldDB" id="A0A9P0AFV2"/>
<feature type="compositionally biased region" description="Polar residues" evidence="3">
    <location>
        <begin position="1111"/>
        <end position="1120"/>
    </location>
</feature>
<evidence type="ECO:0000313" key="5">
    <source>
        <dbReference type="EMBL" id="CAH0393664.1"/>
    </source>
</evidence>
<sequence length="1215" mass="136644">MGHGTGAASVNFLMVSPVSGANGLFHRAILMSGSALSDWALTANPVHSTIQVAEALNCPETSNEMANCLRRKRLSELMAVQIGSSEFKTAFGPVIDGNVVPNQPGQVMGVYRELFSRYELMYGITEIESYHLLDAVSLAHGMLAEDRNKMLRTYMRQRFEALPDVAFARTMSQYSDWLVPENSRSAAEHNRDMLQQILSDSMVAAPLVQTAQYHAQANPKSYFYVYSHRSKFSDFPTTDKSIQGEELPYVFGVPLGGPAFHFQGNYNLPERLLSEIMMTLWANFAKTGNPNPLQKHGFLTQVPKEWRQLNIHWPEYDTVNQTFLKLDIPPTVGHHYRQEMMSYWNQVLPEVLENPLKLPMPRPYPSKNVPPFLDPTYHDKYEGQKQNNWDKDPPIPIYKFDQRPEDTTDPPPAFNNFDPFSNFPFRPVPKNKKDEIVYGKVVHEDSRNSNNDIMDRPESEDSSVIGLMDRERESVVQSANLTSSITATAVLIGCICFLLLNTLCFVAICVQKSKLKVRERLFNNRFRCTGNRSDDYDVDDRYTKKMEETEESDFPIESKEPEVQKITNKTNECLYEPFKIASLKPETGGRKNRKRWGLNRKRSGSAATMDPHTKVREWITQGLRSRVSPKFLRRKKKSPKDKKKTDPETRNGANKNEEEEIYKSSKFMESSSSACKSTTPHFTVKQTMLKMENPYATKEEIYGSRLVQNIYGAKNKEEIYGSKAKTKEEIYGSKKDPALDKEIYGIRNKDQKNNAKIYDIRHENIYGQRQHGNDTLRKQKEGIYGPRKTDGTPETKHKEGIYGQRNFEPIDKDIGSSNGSIHRLKPKAKKVNVAVDATPATRTGSVLKQIPIELTKSLDEGKGRMFCSADSSSSLTQRSSLKRSNAVSESDISIQSKTQNQSSITTSTDNIHLKSDSVPVLSPLSCGQVIDIELNPSKSKKESSPEILQSFSSIQFKKPATRALTNQKSFESSSHYEDINVTSRCSPLLSADSEATSEECLDNIKKRNFPKVLPDFPQQPDYTRQMTVPQDAHRRAKRMSLPPNAHVLTMHAKRLEFQNRSKDVNRVPPPPPPRISTLGRKPNIGPINTALNIRLTSTKKEPSKTPEAPASSFSTDTSNEAPKKPGTGGAQILQLRKEPKIIIKSNASQPVKGSKKVEAQTNTGRGLGLGVGLQPTKMPSPILKKTVSTETETTPVGGCELGSSRTGTIKRVDKK</sequence>
<feature type="compositionally biased region" description="Low complexity" evidence="3">
    <location>
        <begin position="869"/>
        <end position="884"/>
    </location>
</feature>
<organism evidence="5 6">
    <name type="scientific">Bemisia tabaci</name>
    <name type="common">Sweetpotato whitefly</name>
    <name type="synonym">Aleurodes tabaci</name>
    <dbReference type="NCBI Taxonomy" id="7038"/>
    <lineage>
        <taxon>Eukaryota</taxon>
        <taxon>Metazoa</taxon>
        <taxon>Ecdysozoa</taxon>
        <taxon>Arthropoda</taxon>
        <taxon>Hexapoda</taxon>
        <taxon>Insecta</taxon>
        <taxon>Pterygota</taxon>
        <taxon>Neoptera</taxon>
        <taxon>Paraneoptera</taxon>
        <taxon>Hemiptera</taxon>
        <taxon>Sternorrhyncha</taxon>
        <taxon>Aleyrodoidea</taxon>
        <taxon>Aleyrodidae</taxon>
        <taxon>Aleyrodinae</taxon>
        <taxon>Bemisia</taxon>
    </lineage>
</organism>
<feature type="compositionally biased region" description="Basic residues" evidence="3">
    <location>
        <begin position="590"/>
        <end position="603"/>
    </location>
</feature>
<dbReference type="Proteomes" id="UP001152759">
    <property type="component" value="Chromosome 7"/>
</dbReference>
<dbReference type="SUPFAM" id="SSF53474">
    <property type="entry name" value="alpha/beta-Hydrolases"/>
    <property type="match status" value="1"/>
</dbReference>
<dbReference type="InterPro" id="IPR029058">
    <property type="entry name" value="AB_hydrolase_fold"/>
</dbReference>
<dbReference type="InterPro" id="IPR051093">
    <property type="entry name" value="Neuroligin/BSAL"/>
</dbReference>
<name>A0A9P0AFV2_BEMTA</name>
<feature type="region of interest" description="Disordered" evidence="3">
    <location>
        <begin position="869"/>
        <end position="905"/>
    </location>
</feature>
<keyword evidence="6" id="KW-1185">Reference proteome</keyword>
<proteinExistence type="inferred from homology"/>
<feature type="domain" description="Carboxylesterase type B" evidence="4">
    <location>
        <begin position="1"/>
        <end position="344"/>
    </location>
</feature>
<dbReference type="Gene3D" id="3.40.50.1820">
    <property type="entry name" value="alpha/beta hydrolase"/>
    <property type="match status" value="1"/>
</dbReference>
<dbReference type="PANTHER" id="PTHR43903">
    <property type="entry name" value="NEUROLIGIN"/>
    <property type="match status" value="1"/>
</dbReference>
<evidence type="ECO:0000256" key="2">
    <source>
        <dbReference type="ARBA" id="ARBA00023180"/>
    </source>
</evidence>
<accession>A0A9P0AFV2</accession>
<comment type="similarity">
    <text evidence="1">Belongs to the type-B carboxylesterase/lipase family.</text>
</comment>
<feature type="compositionally biased region" description="Basic residues" evidence="3">
    <location>
        <begin position="631"/>
        <end position="642"/>
    </location>
</feature>
<feature type="region of interest" description="Disordered" evidence="3">
    <location>
        <begin position="1062"/>
        <end position="1215"/>
    </location>
</feature>
<evidence type="ECO:0000313" key="6">
    <source>
        <dbReference type="Proteomes" id="UP001152759"/>
    </source>
</evidence>